<feature type="domain" description="HTH cro/C1-type" evidence="1">
    <location>
        <begin position="37"/>
        <end position="64"/>
    </location>
</feature>
<protein>
    <submittedName>
        <fullName evidence="2">Helix-turn-helix transcriptional regulator</fullName>
    </submittedName>
</protein>
<dbReference type="Gene3D" id="1.10.260.40">
    <property type="entry name" value="lambda repressor-like DNA-binding domains"/>
    <property type="match status" value="1"/>
</dbReference>
<accession>A0ABZ0VY06</accession>
<dbReference type="CDD" id="cd00093">
    <property type="entry name" value="HTH_XRE"/>
    <property type="match status" value="1"/>
</dbReference>
<keyword evidence="3" id="KW-1185">Reference proteome</keyword>
<evidence type="ECO:0000259" key="1">
    <source>
        <dbReference type="PROSITE" id="PS50943"/>
    </source>
</evidence>
<sequence length="254" mass="28349">MPIRRNLAANLRRLVSSHASVAAVCRGLNMNRTQFERYLQGKSVPNRATATLICAYFGIDEDELYRAPEAPAPERKALLPIYQTLYENMVRGPAPAIAGGTYFTYFTVPDRSDLVMRSVTFVRREAELVTFRRVTRWAEGHRQGGPRALGWHYGVAISRLNWIYFAGVNRRQTREPSLITVQWAPFSDPVLVGKAFVLTGSGPACVSVIMRQAVGRISFRQVLGMCRPVSLDDPLLDQLVVSLVREGQAIPATV</sequence>
<dbReference type="Proteomes" id="UP001322481">
    <property type="component" value="Chromosome"/>
</dbReference>
<dbReference type="PROSITE" id="PS50943">
    <property type="entry name" value="HTH_CROC1"/>
    <property type="match status" value="1"/>
</dbReference>
<gene>
    <name evidence="2" type="ORF">U0R22_004739</name>
</gene>
<dbReference type="SUPFAM" id="SSF47413">
    <property type="entry name" value="lambda repressor-like DNA-binding domains"/>
    <property type="match status" value="1"/>
</dbReference>
<proteinExistence type="predicted"/>
<name>A0ABZ0VY06_9HYPH</name>
<dbReference type="EMBL" id="CP139858">
    <property type="protein sequence ID" value="WQC00532.1"/>
    <property type="molecule type" value="Genomic_DNA"/>
</dbReference>
<reference evidence="2 3" key="1">
    <citation type="submission" date="2023-11" db="EMBL/GenBank/DDBJ databases">
        <authorList>
            <person name="Panchal A.K."/>
            <person name="Meaney J.S."/>
            <person name="Karas B.J."/>
            <person name="diCenzo G.C."/>
        </authorList>
    </citation>
    <scope>NUCLEOTIDE SEQUENCE [LARGE SCALE GENOMIC DNA]</scope>
    <source>
        <strain evidence="2 3">NZP2235</strain>
    </source>
</reference>
<dbReference type="InterPro" id="IPR010982">
    <property type="entry name" value="Lambda_DNA-bd_dom_sf"/>
</dbReference>
<dbReference type="RefSeq" id="WP_322415323.1">
    <property type="nucleotide sequence ID" value="NZ_CP139858.1"/>
</dbReference>
<evidence type="ECO:0000313" key="3">
    <source>
        <dbReference type="Proteomes" id="UP001322481"/>
    </source>
</evidence>
<evidence type="ECO:0000313" key="2">
    <source>
        <dbReference type="EMBL" id="WQC00532.1"/>
    </source>
</evidence>
<organism evidence="2 3">
    <name type="scientific">Mesorhizobium huakuii</name>
    <dbReference type="NCBI Taxonomy" id="28104"/>
    <lineage>
        <taxon>Bacteria</taxon>
        <taxon>Pseudomonadati</taxon>
        <taxon>Pseudomonadota</taxon>
        <taxon>Alphaproteobacteria</taxon>
        <taxon>Hyphomicrobiales</taxon>
        <taxon>Phyllobacteriaceae</taxon>
        <taxon>Mesorhizobium</taxon>
    </lineage>
</organism>
<dbReference type="InterPro" id="IPR001387">
    <property type="entry name" value="Cro/C1-type_HTH"/>
</dbReference>